<organism evidence="1 2">
    <name type="scientific">Escherichia coli</name>
    <dbReference type="NCBI Taxonomy" id="562"/>
    <lineage>
        <taxon>Bacteria</taxon>
        <taxon>Pseudomonadati</taxon>
        <taxon>Pseudomonadota</taxon>
        <taxon>Gammaproteobacteria</taxon>
        <taxon>Enterobacterales</taxon>
        <taxon>Enterobacteriaceae</taxon>
        <taxon>Escherichia</taxon>
    </lineage>
</organism>
<dbReference type="EMBL" id="CP057906">
    <property type="protein sequence ID" value="QMO42629.1"/>
    <property type="molecule type" value="Genomic_DNA"/>
</dbReference>
<dbReference type="Proteomes" id="UP000514754">
    <property type="component" value="Chromosome"/>
</dbReference>
<protein>
    <submittedName>
        <fullName evidence="1">Uncharacterized protein</fullName>
    </submittedName>
</protein>
<gene>
    <name evidence="1" type="ORF">HVW43_21020</name>
</gene>
<name>A0A137D9Z1_ECOLX</name>
<proteinExistence type="predicted"/>
<evidence type="ECO:0000313" key="2">
    <source>
        <dbReference type="Proteomes" id="UP000514754"/>
    </source>
</evidence>
<evidence type="ECO:0000313" key="1">
    <source>
        <dbReference type="EMBL" id="QMO42629.1"/>
    </source>
</evidence>
<sequence>MEAVWVAGCSSYETSGVIHLLKGCGISAGLFRPGERFRSGDTLILCFSSAPLLGWWRYLKITQWVMHRYDIRLIVLCPDEVYRAGIVRGRNTVAVNGEGSCIHLSRSLQQAVQRRLPEAILAPYRECVRLFFLERAVQTLRIHPAGESDCPAARRAYYRRYRIVQRLGFISLLKLKVFMAGFVG</sequence>
<accession>A0A137D9Z1</accession>
<reference evidence="1 2" key="1">
    <citation type="submission" date="2020-06" db="EMBL/GenBank/DDBJ databases">
        <title>REHAB project genomes.</title>
        <authorList>
            <person name="Shaw L.P."/>
        </authorList>
    </citation>
    <scope>NUCLEOTIDE SEQUENCE [LARGE SCALE GENOMIC DNA]</scope>
    <source>
        <strain evidence="1 2">RHB10-C12</strain>
    </source>
</reference>
<dbReference type="AlphaFoldDB" id="A0A137D9Z1"/>